<dbReference type="Gene3D" id="1.20.1070.10">
    <property type="entry name" value="Rhodopsin 7-helix transmembrane proteins"/>
    <property type="match status" value="1"/>
</dbReference>
<dbReference type="PANTHER" id="PTHR24233:SF10">
    <property type="entry name" value="P2Y PURINOCEPTOR 13"/>
    <property type="match status" value="1"/>
</dbReference>
<dbReference type="PROSITE" id="PS00237">
    <property type="entry name" value="G_PROTEIN_RECEP_F1_1"/>
    <property type="match status" value="1"/>
</dbReference>
<comment type="subcellular location">
    <subcellularLocation>
        <location evidence="1">Cell membrane</location>
        <topology evidence="1">Multi-pass membrane protein</topology>
    </subcellularLocation>
</comment>
<evidence type="ECO:0000256" key="8">
    <source>
        <dbReference type="ARBA" id="ARBA00023224"/>
    </source>
</evidence>
<evidence type="ECO:0000256" key="2">
    <source>
        <dbReference type="ARBA" id="ARBA00022475"/>
    </source>
</evidence>
<keyword evidence="3 9" id="KW-0812">Transmembrane</keyword>
<dbReference type="Pfam" id="PF00001">
    <property type="entry name" value="7tm_1"/>
    <property type="match status" value="1"/>
</dbReference>
<evidence type="ECO:0000256" key="10">
    <source>
        <dbReference type="SAM" id="Phobius"/>
    </source>
</evidence>
<evidence type="ECO:0000256" key="1">
    <source>
        <dbReference type="ARBA" id="ARBA00004651"/>
    </source>
</evidence>
<dbReference type="GO" id="GO:0005886">
    <property type="term" value="C:plasma membrane"/>
    <property type="evidence" value="ECO:0007669"/>
    <property type="project" value="UniProtKB-SubCell"/>
</dbReference>
<organism evidence="12 13">
    <name type="scientific">Ameiurus melas</name>
    <name type="common">Black bullhead</name>
    <name type="synonym">Silurus melas</name>
    <dbReference type="NCBI Taxonomy" id="219545"/>
    <lineage>
        <taxon>Eukaryota</taxon>
        <taxon>Metazoa</taxon>
        <taxon>Chordata</taxon>
        <taxon>Craniata</taxon>
        <taxon>Vertebrata</taxon>
        <taxon>Euteleostomi</taxon>
        <taxon>Actinopterygii</taxon>
        <taxon>Neopterygii</taxon>
        <taxon>Teleostei</taxon>
        <taxon>Ostariophysi</taxon>
        <taxon>Siluriformes</taxon>
        <taxon>Ictaluridae</taxon>
        <taxon>Ameiurus</taxon>
    </lineage>
</organism>
<evidence type="ECO:0000256" key="4">
    <source>
        <dbReference type="ARBA" id="ARBA00022989"/>
    </source>
</evidence>
<evidence type="ECO:0000313" key="13">
    <source>
        <dbReference type="Proteomes" id="UP000593565"/>
    </source>
</evidence>
<evidence type="ECO:0000256" key="7">
    <source>
        <dbReference type="ARBA" id="ARBA00023170"/>
    </source>
</evidence>
<dbReference type="AlphaFoldDB" id="A0A7J6A210"/>
<sequence>MWFQQRQLEAIDEQVTHTRNTVLQAYILRGLIMASNVTQNPNASSLDCGINQNAWDIALPILYFTIFPPALLLNLVVAWICLHLKANSTFMVYLKHLVAADLLMTLTFPIRGASELPEASHGLHAFACRFSSVFFYLAMNMSVILMGLISLDRYLKIAKTLETSLESSA</sequence>
<reference evidence="12 13" key="1">
    <citation type="submission" date="2020-02" db="EMBL/GenBank/DDBJ databases">
        <title>A chromosome-scale genome assembly of the black bullhead catfish (Ameiurus melas).</title>
        <authorList>
            <person name="Wen M."/>
            <person name="Zham M."/>
            <person name="Cabau C."/>
            <person name="Klopp C."/>
            <person name="Donnadieu C."/>
            <person name="Roques C."/>
            <person name="Bouchez O."/>
            <person name="Lampietro C."/>
            <person name="Jouanno E."/>
            <person name="Herpin A."/>
            <person name="Louis A."/>
            <person name="Berthelot C."/>
            <person name="Parey E."/>
            <person name="Roest-Crollius H."/>
            <person name="Braasch I."/>
            <person name="Postlethwait J."/>
            <person name="Robinson-Rechavi M."/>
            <person name="Echchiki A."/>
            <person name="Begum T."/>
            <person name="Montfort J."/>
            <person name="Schartl M."/>
            <person name="Bobe J."/>
            <person name="Guiguen Y."/>
        </authorList>
    </citation>
    <scope>NUCLEOTIDE SEQUENCE [LARGE SCALE GENOMIC DNA]</scope>
    <source>
        <strain evidence="12">M_S1</strain>
        <tissue evidence="12">Blood</tissue>
    </source>
</reference>
<comment type="similarity">
    <text evidence="9">Belongs to the G-protein coupled receptor 1 family.</text>
</comment>
<comment type="caution">
    <text evidence="12">The sequence shown here is derived from an EMBL/GenBank/DDBJ whole genome shotgun (WGS) entry which is preliminary data.</text>
</comment>
<dbReference type="PRINTS" id="PR00237">
    <property type="entry name" value="GPCRRHODOPSN"/>
</dbReference>
<evidence type="ECO:0000256" key="6">
    <source>
        <dbReference type="ARBA" id="ARBA00023136"/>
    </source>
</evidence>
<protein>
    <recommendedName>
        <fullName evidence="11">G-protein coupled receptors family 1 profile domain-containing protein</fullName>
    </recommendedName>
</protein>
<keyword evidence="6 10" id="KW-0472">Membrane</keyword>
<keyword evidence="13" id="KW-1185">Reference proteome</keyword>
<dbReference type="InterPro" id="IPR000276">
    <property type="entry name" value="GPCR_Rhodpsn"/>
</dbReference>
<keyword evidence="7 9" id="KW-0675">Receptor</keyword>
<keyword evidence="5 9" id="KW-0297">G-protein coupled receptor</keyword>
<evidence type="ECO:0000256" key="5">
    <source>
        <dbReference type="ARBA" id="ARBA00023040"/>
    </source>
</evidence>
<dbReference type="EMBL" id="JAAGNN010000019">
    <property type="protein sequence ID" value="KAF4076786.1"/>
    <property type="molecule type" value="Genomic_DNA"/>
</dbReference>
<dbReference type="Proteomes" id="UP000593565">
    <property type="component" value="Unassembled WGS sequence"/>
</dbReference>
<proteinExistence type="inferred from homology"/>
<keyword evidence="8 9" id="KW-0807">Transducer</keyword>
<accession>A0A7J6A210</accession>
<keyword evidence="4 10" id="KW-1133">Transmembrane helix</keyword>
<keyword evidence="2" id="KW-1003">Cell membrane</keyword>
<feature type="transmembrane region" description="Helical" evidence="10">
    <location>
        <begin position="61"/>
        <end position="82"/>
    </location>
</feature>
<dbReference type="SUPFAM" id="SSF81321">
    <property type="entry name" value="Family A G protein-coupled receptor-like"/>
    <property type="match status" value="1"/>
</dbReference>
<evidence type="ECO:0000256" key="9">
    <source>
        <dbReference type="RuleBase" id="RU000688"/>
    </source>
</evidence>
<evidence type="ECO:0000313" key="12">
    <source>
        <dbReference type="EMBL" id="KAF4076786.1"/>
    </source>
</evidence>
<name>A0A7J6A210_AMEME</name>
<dbReference type="PANTHER" id="PTHR24233">
    <property type="entry name" value="P2Y PURINOCEPTOR-RELATED G-PROTEIN COUPLED RECEPTOR"/>
    <property type="match status" value="1"/>
</dbReference>
<dbReference type="GO" id="GO:0045028">
    <property type="term" value="F:G protein-coupled purinergic nucleotide receptor activity"/>
    <property type="evidence" value="ECO:0007669"/>
    <property type="project" value="TreeGrafter"/>
</dbReference>
<dbReference type="PROSITE" id="PS50262">
    <property type="entry name" value="G_PROTEIN_RECEP_F1_2"/>
    <property type="match status" value="1"/>
</dbReference>
<dbReference type="InterPro" id="IPR017452">
    <property type="entry name" value="GPCR_Rhodpsn_7TM"/>
</dbReference>
<feature type="transmembrane region" description="Helical" evidence="10">
    <location>
        <begin position="94"/>
        <end position="113"/>
    </location>
</feature>
<feature type="domain" description="G-protein coupled receptors family 1 profile" evidence="11">
    <location>
        <begin position="73"/>
        <end position="169"/>
    </location>
</feature>
<evidence type="ECO:0000259" key="11">
    <source>
        <dbReference type="PROSITE" id="PS50262"/>
    </source>
</evidence>
<evidence type="ECO:0000256" key="3">
    <source>
        <dbReference type="ARBA" id="ARBA00022692"/>
    </source>
</evidence>
<gene>
    <name evidence="12" type="ORF">AMELA_G00219100</name>
</gene>
<feature type="transmembrane region" description="Helical" evidence="10">
    <location>
        <begin position="133"/>
        <end position="151"/>
    </location>
</feature>